<protein>
    <recommendedName>
        <fullName evidence="3">CHAT domain-containing protein</fullName>
    </recommendedName>
</protein>
<evidence type="ECO:0000313" key="2">
    <source>
        <dbReference type="Proteomes" id="UP000604117"/>
    </source>
</evidence>
<comment type="caution">
    <text evidence="1">The sequence shown here is derived from an EMBL/GenBank/DDBJ whole genome shotgun (WGS) entry which is preliminary data.</text>
</comment>
<sequence>MIEASVSTGDLVVGRPTPVTIRFVNSGQGTCFNLGLRLRLPAGLVLVKGSAEVDVSTLPAGRAHPHTILVEARRPGQFALTSSTFSYRDENDRPVRVTDFRVGLVARAAPPAVRIKQPTGRLRVECETGQLHLGAWDMMRVLVSNTTGVPLEEVSVAVAGPFGTDGKRSRIESLADGSTARCTFSVKADEGGQHVPVTVHTTYRYRDLDGGSATGTQRDDVKIAVRAVAPHRDPSSDEQVLLYLAASPRDLPPLRSDLEMRKVKERLQLSRARERFRIEWCPAARFDDLSQALIDYEPHVVHFAGHGDVHGNLCVEDDAGLRDLITPAGLGDLFAQHQATIGCVVVNACHSTDLAKILSERVGYAVGMRTQIGDEAAIQFSVGFYQGRFAGMEVPDAFLRGCTYIRSRVALEQQHLTPLLFHYGRLVFPDQAG</sequence>
<dbReference type="EMBL" id="BONE01000161">
    <property type="protein sequence ID" value="GIF78555.1"/>
    <property type="molecule type" value="Genomic_DNA"/>
</dbReference>
<gene>
    <name evidence="1" type="ORF">Asi02nite_80730</name>
</gene>
<dbReference type="RefSeq" id="WP_203719380.1">
    <property type="nucleotide sequence ID" value="NZ_BONE01000161.1"/>
</dbReference>
<keyword evidence="2" id="KW-1185">Reference proteome</keyword>
<dbReference type="Proteomes" id="UP000604117">
    <property type="component" value="Unassembled WGS sequence"/>
</dbReference>
<evidence type="ECO:0008006" key="3">
    <source>
        <dbReference type="Google" id="ProtNLM"/>
    </source>
</evidence>
<dbReference type="Pfam" id="PF05753">
    <property type="entry name" value="TRAP_beta"/>
    <property type="match status" value="1"/>
</dbReference>
<evidence type="ECO:0000313" key="1">
    <source>
        <dbReference type="EMBL" id="GIF78555.1"/>
    </source>
</evidence>
<name>A0ABQ4D4U1_9ACTN</name>
<reference evidence="1 2" key="1">
    <citation type="submission" date="2021-01" db="EMBL/GenBank/DDBJ databases">
        <title>Whole genome shotgun sequence of Asanoa siamensis NBRC 107932.</title>
        <authorList>
            <person name="Komaki H."/>
            <person name="Tamura T."/>
        </authorList>
    </citation>
    <scope>NUCLEOTIDE SEQUENCE [LARGE SCALE GENOMIC DNA]</scope>
    <source>
        <strain evidence="1 2">NBRC 107932</strain>
    </source>
</reference>
<proteinExistence type="predicted"/>
<organism evidence="1 2">
    <name type="scientific">Asanoa siamensis</name>
    <dbReference type="NCBI Taxonomy" id="926357"/>
    <lineage>
        <taxon>Bacteria</taxon>
        <taxon>Bacillati</taxon>
        <taxon>Actinomycetota</taxon>
        <taxon>Actinomycetes</taxon>
        <taxon>Micromonosporales</taxon>
        <taxon>Micromonosporaceae</taxon>
        <taxon>Asanoa</taxon>
    </lineage>
</organism>
<accession>A0ABQ4D4U1</accession>